<dbReference type="InterPro" id="IPR049557">
    <property type="entry name" value="Transketolase_CS"/>
</dbReference>
<dbReference type="InterPro" id="IPR029061">
    <property type="entry name" value="THDP-binding"/>
</dbReference>
<dbReference type="HAMAP" id="MF_00315">
    <property type="entry name" value="DXP_synth"/>
    <property type="match status" value="1"/>
</dbReference>
<comment type="catalytic activity">
    <reaction evidence="10">
        <text>D-glyceraldehyde 3-phosphate + pyruvate + H(+) = 1-deoxy-D-xylulose 5-phosphate + CO2</text>
        <dbReference type="Rhea" id="RHEA:12605"/>
        <dbReference type="ChEBI" id="CHEBI:15361"/>
        <dbReference type="ChEBI" id="CHEBI:15378"/>
        <dbReference type="ChEBI" id="CHEBI:16526"/>
        <dbReference type="ChEBI" id="CHEBI:57792"/>
        <dbReference type="ChEBI" id="CHEBI:59776"/>
        <dbReference type="EC" id="2.2.1.7"/>
    </reaction>
</comment>
<comment type="cofactor">
    <cofactor evidence="10">
        <name>Mg(2+)</name>
        <dbReference type="ChEBI" id="CHEBI:18420"/>
    </cofactor>
    <text evidence="10">Binds 1 Mg(2+) ion per subunit.</text>
</comment>
<keyword evidence="4 10" id="KW-0808">Transferase</keyword>
<dbReference type="FunFam" id="3.40.50.970:FF:000005">
    <property type="entry name" value="1-deoxy-D-xylulose-5-phosphate synthase"/>
    <property type="match status" value="1"/>
</dbReference>
<feature type="binding site" evidence="10">
    <location>
        <position position="76"/>
    </location>
    <ligand>
        <name>thiamine diphosphate</name>
        <dbReference type="ChEBI" id="CHEBI:58937"/>
    </ligand>
</feature>
<evidence type="ECO:0000256" key="6">
    <source>
        <dbReference type="ARBA" id="ARBA00022842"/>
    </source>
</evidence>
<keyword evidence="13" id="KW-1185">Reference proteome</keyword>
<accession>A0A923RWF9</accession>
<dbReference type="EMBL" id="JACOPL010000009">
    <property type="protein sequence ID" value="MBC5725909.1"/>
    <property type="molecule type" value="Genomic_DNA"/>
</dbReference>
<evidence type="ECO:0000256" key="4">
    <source>
        <dbReference type="ARBA" id="ARBA00022679"/>
    </source>
</evidence>
<dbReference type="InterPro" id="IPR009014">
    <property type="entry name" value="Transketo_C/PFOR_II"/>
</dbReference>
<dbReference type="NCBIfam" id="TIGR00204">
    <property type="entry name" value="dxs"/>
    <property type="match status" value="1"/>
</dbReference>
<feature type="binding site" evidence="10">
    <location>
        <position position="148"/>
    </location>
    <ligand>
        <name>Mg(2+)</name>
        <dbReference type="ChEBI" id="CHEBI:18420"/>
    </ligand>
</feature>
<dbReference type="InterPro" id="IPR005477">
    <property type="entry name" value="Dxylulose-5-P_synthase"/>
</dbReference>
<proteinExistence type="inferred from homology"/>
<name>A0A923RWF9_9FIRM</name>
<dbReference type="GO" id="GO:0008661">
    <property type="term" value="F:1-deoxy-D-xylulose-5-phosphate synthase activity"/>
    <property type="evidence" value="ECO:0007669"/>
    <property type="project" value="UniProtKB-UniRule"/>
</dbReference>
<keyword evidence="7 10" id="KW-0784">Thiamine biosynthesis</keyword>
<gene>
    <name evidence="10" type="primary">dxs</name>
    <name evidence="12" type="ORF">H8S45_10625</name>
</gene>
<dbReference type="InterPro" id="IPR033248">
    <property type="entry name" value="Transketolase_C"/>
</dbReference>
<dbReference type="GO" id="GO:0000287">
    <property type="term" value="F:magnesium ion binding"/>
    <property type="evidence" value="ECO:0007669"/>
    <property type="project" value="UniProtKB-UniRule"/>
</dbReference>
<feature type="binding site" evidence="10">
    <location>
        <begin position="149"/>
        <end position="150"/>
    </location>
    <ligand>
        <name>thiamine diphosphate</name>
        <dbReference type="ChEBI" id="CHEBI:58937"/>
    </ligand>
</feature>
<evidence type="ECO:0000256" key="2">
    <source>
        <dbReference type="ARBA" id="ARBA00011081"/>
    </source>
</evidence>
<comment type="similarity">
    <text evidence="2 10">Belongs to the transketolase family. DXPS subfamily.</text>
</comment>
<dbReference type="Pfam" id="PF02779">
    <property type="entry name" value="Transket_pyr"/>
    <property type="match status" value="1"/>
</dbReference>
<reference evidence="12" key="1">
    <citation type="submission" date="2020-08" db="EMBL/GenBank/DDBJ databases">
        <title>Genome public.</title>
        <authorList>
            <person name="Liu C."/>
            <person name="Sun Q."/>
        </authorList>
    </citation>
    <scope>NUCLEOTIDE SEQUENCE</scope>
    <source>
        <strain evidence="12">NSJ-28</strain>
    </source>
</reference>
<evidence type="ECO:0000313" key="13">
    <source>
        <dbReference type="Proteomes" id="UP000606499"/>
    </source>
</evidence>
<dbReference type="SUPFAM" id="SSF52922">
    <property type="entry name" value="TK C-terminal domain-like"/>
    <property type="match status" value="1"/>
</dbReference>
<dbReference type="PANTHER" id="PTHR43322:SF5">
    <property type="entry name" value="1-DEOXY-D-XYLULOSE-5-PHOSPHATE SYNTHASE, CHLOROPLASTIC"/>
    <property type="match status" value="1"/>
</dbReference>
<feature type="binding site" evidence="10">
    <location>
        <position position="367"/>
    </location>
    <ligand>
        <name>thiamine diphosphate</name>
        <dbReference type="ChEBI" id="CHEBI:58937"/>
    </ligand>
</feature>
<dbReference type="Gene3D" id="3.40.50.920">
    <property type="match status" value="1"/>
</dbReference>
<sequence length="622" mass="67254">MKRYGILDTITGPADLRGLSYDSLSVLCASLREFIVDSVSKTGGHLASNLGVVELAVALEREFDSSRDRIIYDVGHQSYVHKILTGRRDRFGTLRQYGGLSGFMRPEESDTDPCVTGHASNSVSVALGMAHARTIRNQKYHVVAVIGDGAMTGGMAYEALNSAGTSGEPLLVVLNDNNMSIAQNVGGLSRHLSRLRVSPRYLHAKARVKERLARIPGGAAVSRAISRAKARVKRFVLPTSLFEQMGFTYLGPVDGHDLKSVCELLAQAKKMKKPVLLHVMTQKGRGYAPSEQEPEKYHGVSSFDPLTGRFEAAGEMDFSTFFGKELCSFAEKDGRICAITAAMPSGTGLGPFAFRFPTRFFDVGIAEEHAAAMAAGMSAQGLLPVVAIYSTFLQRAYDQLIHDVAISGLHVVFCVDRAGIVGADGATHNGVLDVAFLRAIPGMKIFCPSNFAELRSMLSDALYHEEGPIAIRYPRGAEGAFQRDTSAEPAACVREAERPDAVLLTHGILVNEALAAARLLEERGLRTQVWKVNRIDGALKEQLGRISEQADWCVVLEDVVQSGGLGETMAQIHRGRLDLLNTGDRFLPHGSVSDIYRVCGIDAESVADYITEKRKAGGNGLG</sequence>
<dbReference type="PROSITE" id="PS00801">
    <property type="entry name" value="TRANSKETOLASE_1"/>
    <property type="match status" value="1"/>
</dbReference>
<comment type="caution">
    <text evidence="12">The sequence shown here is derived from an EMBL/GenBank/DDBJ whole genome shotgun (WGS) entry which is preliminary data.</text>
</comment>
<comment type="cofactor">
    <cofactor evidence="10">
        <name>thiamine diphosphate</name>
        <dbReference type="ChEBI" id="CHEBI:58937"/>
    </cofactor>
    <text evidence="10">Binds 1 thiamine pyrophosphate per subunit.</text>
</comment>
<dbReference type="RefSeq" id="WP_186950051.1">
    <property type="nucleotide sequence ID" value="NZ_JACOPL010000009.1"/>
</dbReference>
<evidence type="ECO:0000256" key="10">
    <source>
        <dbReference type="HAMAP-Rule" id="MF_00315"/>
    </source>
</evidence>
<dbReference type="GO" id="GO:0009228">
    <property type="term" value="P:thiamine biosynthetic process"/>
    <property type="evidence" value="ECO:0007669"/>
    <property type="project" value="UniProtKB-UniRule"/>
</dbReference>
<protein>
    <recommendedName>
        <fullName evidence="10">1-deoxy-D-xylulose-5-phosphate synthase</fullName>
        <ecNumber evidence="10">2.2.1.7</ecNumber>
    </recommendedName>
    <alternativeName>
        <fullName evidence="10">1-deoxyxylulose-5-phosphate synthase</fullName>
        <shortName evidence="10">DXP synthase</shortName>
        <shortName evidence="10">DXPS</shortName>
    </alternativeName>
</protein>
<feature type="binding site" evidence="10">
    <location>
        <begin position="117"/>
        <end position="119"/>
    </location>
    <ligand>
        <name>thiamine diphosphate</name>
        <dbReference type="ChEBI" id="CHEBI:58937"/>
    </ligand>
</feature>
<evidence type="ECO:0000256" key="3">
    <source>
        <dbReference type="ARBA" id="ARBA00011738"/>
    </source>
</evidence>
<dbReference type="Pfam" id="PF13292">
    <property type="entry name" value="DXP_synthase_N"/>
    <property type="match status" value="1"/>
</dbReference>
<evidence type="ECO:0000256" key="8">
    <source>
        <dbReference type="ARBA" id="ARBA00023052"/>
    </source>
</evidence>
<keyword evidence="9 10" id="KW-0414">Isoprene biosynthesis</keyword>
<dbReference type="CDD" id="cd02007">
    <property type="entry name" value="TPP_DXS"/>
    <property type="match status" value="1"/>
</dbReference>
<evidence type="ECO:0000256" key="7">
    <source>
        <dbReference type="ARBA" id="ARBA00022977"/>
    </source>
</evidence>
<feature type="binding site" evidence="10">
    <location>
        <position position="287"/>
    </location>
    <ligand>
        <name>thiamine diphosphate</name>
        <dbReference type="ChEBI" id="CHEBI:58937"/>
    </ligand>
</feature>
<dbReference type="GO" id="GO:0019288">
    <property type="term" value="P:isopentenyl diphosphate biosynthetic process, methylerythritol 4-phosphate pathway"/>
    <property type="evidence" value="ECO:0007669"/>
    <property type="project" value="TreeGrafter"/>
</dbReference>
<dbReference type="GO" id="GO:0016114">
    <property type="term" value="P:terpenoid biosynthetic process"/>
    <property type="evidence" value="ECO:0007669"/>
    <property type="project" value="UniProtKB-UniRule"/>
</dbReference>
<keyword evidence="8 10" id="KW-0786">Thiamine pyrophosphate</keyword>
<dbReference type="InterPro" id="IPR005475">
    <property type="entry name" value="Transketolase-like_Pyr-bd"/>
</dbReference>
<evidence type="ECO:0000256" key="5">
    <source>
        <dbReference type="ARBA" id="ARBA00022723"/>
    </source>
</evidence>
<feature type="binding site" evidence="10">
    <location>
        <position position="177"/>
    </location>
    <ligand>
        <name>thiamine diphosphate</name>
        <dbReference type="ChEBI" id="CHEBI:58937"/>
    </ligand>
</feature>
<keyword evidence="5 10" id="KW-0479">Metal-binding</keyword>
<feature type="domain" description="Transketolase-like pyrimidine-binding" evidence="11">
    <location>
        <begin position="316"/>
        <end position="480"/>
    </location>
</feature>
<evidence type="ECO:0000259" key="11">
    <source>
        <dbReference type="SMART" id="SM00861"/>
    </source>
</evidence>
<dbReference type="GO" id="GO:0030976">
    <property type="term" value="F:thiamine pyrophosphate binding"/>
    <property type="evidence" value="ECO:0007669"/>
    <property type="project" value="UniProtKB-UniRule"/>
</dbReference>
<organism evidence="12 13">
    <name type="scientific">Agathobaculum faecis</name>
    <dbReference type="NCBI Taxonomy" id="2763013"/>
    <lineage>
        <taxon>Bacteria</taxon>
        <taxon>Bacillati</taxon>
        <taxon>Bacillota</taxon>
        <taxon>Clostridia</taxon>
        <taxon>Eubacteriales</taxon>
        <taxon>Butyricicoccaceae</taxon>
        <taxon>Agathobaculum</taxon>
    </lineage>
</organism>
<dbReference type="NCBIfam" id="NF003933">
    <property type="entry name" value="PRK05444.2-2"/>
    <property type="match status" value="1"/>
</dbReference>
<feature type="binding site" evidence="10">
    <location>
        <position position="177"/>
    </location>
    <ligand>
        <name>Mg(2+)</name>
        <dbReference type="ChEBI" id="CHEBI:18420"/>
    </ligand>
</feature>
<dbReference type="EC" id="2.2.1.7" evidence="10"/>
<dbReference type="SUPFAM" id="SSF52518">
    <property type="entry name" value="Thiamin diphosphate-binding fold (THDP-binding)"/>
    <property type="match status" value="1"/>
</dbReference>
<keyword evidence="6 10" id="KW-0460">Magnesium</keyword>
<dbReference type="Proteomes" id="UP000606499">
    <property type="component" value="Unassembled WGS sequence"/>
</dbReference>
<comment type="subunit">
    <text evidence="3 10">Homodimer.</text>
</comment>
<evidence type="ECO:0000313" key="12">
    <source>
        <dbReference type="EMBL" id="MBC5725909.1"/>
    </source>
</evidence>
<dbReference type="PANTHER" id="PTHR43322">
    <property type="entry name" value="1-D-DEOXYXYLULOSE 5-PHOSPHATE SYNTHASE-RELATED"/>
    <property type="match status" value="1"/>
</dbReference>
<dbReference type="CDD" id="cd07033">
    <property type="entry name" value="TPP_PYR_DXS_TK_like"/>
    <property type="match status" value="1"/>
</dbReference>
<comment type="function">
    <text evidence="10">Catalyzes the acyloin condensation reaction between C atoms 2 and 3 of pyruvate and glyceraldehyde 3-phosphate to yield 1-deoxy-D-xylulose-5-phosphate (DXP).</text>
</comment>
<dbReference type="Pfam" id="PF02780">
    <property type="entry name" value="Transketolase_C"/>
    <property type="match status" value="1"/>
</dbReference>
<dbReference type="PROSITE" id="PS00802">
    <property type="entry name" value="TRANSKETOLASE_2"/>
    <property type="match status" value="1"/>
</dbReference>
<dbReference type="Gene3D" id="3.40.50.970">
    <property type="match status" value="2"/>
</dbReference>
<evidence type="ECO:0000256" key="9">
    <source>
        <dbReference type="ARBA" id="ARBA00023229"/>
    </source>
</evidence>
<dbReference type="SMART" id="SM00861">
    <property type="entry name" value="Transket_pyr"/>
    <property type="match status" value="1"/>
</dbReference>
<dbReference type="InterPro" id="IPR020826">
    <property type="entry name" value="Transketolase_BS"/>
</dbReference>
<evidence type="ECO:0000256" key="1">
    <source>
        <dbReference type="ARBA" id="ARBA00004980"/>
    </source>
</evidence>
<comment type="pathway">
    <text evidence="1 10">Metabolic intermediate biosynthesis; 1-deoxy-D-xylulose 5-phosphate biosynthesis; 1-deoxy-D-xylulose 5-phosphate from D-glyceraldehyde 3-phosphate and pyruvate: step 1/1.</text>
</comment>
<dbReference type="AlphaFoldDB" id="A0A923RWF9"/>
<dbReference type="GO" id="GO:0005829">
    <property type="term" value="C:cytosol"/>
    <property type="evidence" value="ECO:0007669"/>
    <property type="project" value="TreeGrafter"/>
</dbReference>